<evidence type="ECO:0000313" key="1">
    <source>
        <dbReference type="EMBL" id="EHN12021.1"/>
    </source>
</evidence>
<accession>H0E2U3</accession>
<sequence>MSPDHESPDEIAAFAADYVRREFDSLREWFVRDGVTMLDVHAEPVADRESWDLVIVLRRDGVDGNRQLRFDLARRLGSASDPSEIARDVMQWMGEWSPVRFEALRRAP</sequence>
<dbReference type="AlphaFoldDB" id="H0E2U3"/>
<dbReference type="Proteomes" id="UP000005143">
    <property type="component" value="Unassembled WGS sequence"/>
</dbReference>
<evidence type="ECO:0000313" key="2">
    <source>
        <dbReference type="Proteomes" id="UP000005143"/>
    </source>
</evidence>
<proteinExistence type="predicted"/>
<keyword evidence="2" id="KW-1185">Reference proteome</keyword>
<comment type="caution">
    <text evidence="1">The sequence shown here is derived from an EMBL/GenBank/DDBJ whole genome shotgun (WGS) entry which is preliminary data.</text>
</comment>
<name>H0E2U3_9ACTN</name>
<gene>
    <name evidence="1" type="ORF">PAI11_11080</name>
</gene>
<protein>
    <submittedName>
        <fullName evidence="1">Uncharacterized protein</fullName>
    </submittedName>
</protein>
<dbReference type="RefSeq" id="WP_007571839.1">
    <property type="nucleotide sequence ID" value="NZ_AGUD01000051.1"/>
</dbReference>
<reference evidence="1 2" key="1">
    <citation type="journal article" date="2013" name="Biodegradation">
        <title>Quantitative proteomic analysis of ibuprofen-degrading Patulibacter sp. strain I11.</title>
        <authorList>
            <person name="Almeida B."/>
            <person name="Kjeldal H."/>
            <person name="Lolas I."/>
            <person name="Knudsen A.D."/>
            <person name="Carvalho G."/>
            <person name="Nielsen K.L."/>
            <person name="Barreto Crespo M.T."/>
            <person name="Stensballe A."/>
            <person name="Nielsen J.L."/>
        </authorList>
    </citation>
    <scope>NUCLEOTIDE SEQUENCE [LARGE SCALE GENOMIC DNA]</scope>
    <source>
        <strain evidence="1 2">I11</strain>
    </source>
</reference>
<organism evidence="1 2">
    <name type="scientific">Patulibacter medicamentivorans</name>
    <dbReference type="NCBI Taxonomy" id="1097667"/>
    <lineage>
        <taxon>Bacteria</taxon>
        <taxon>Bacillati</taxon>
        <taxon>Actinomycetota</taxon>
        <taxon>Thermoleophilia</taxon>
        <taxon>Solirubrobacterales</taxon>
        <taxon>Patulibacteraceae</taxon>
        <taxon>Patulibacter</taxon>
    </lineage>
</organism>
<dbReference type="EMBL" id="AGUD01000051">
    <property type="protein sequence ID" value="EHN12021.1"/>
    <property type="molecule type" value="Genomic_DNA"/>
</dbReference>